<evidence type="ECO:0000313" key="2">
    <source>
        <dbReference type="Proteomes" id="UP001234202"/>
    </source>
</evidence>
<organism evidence="1 2">
    <name type="scientific">Naganishia onofrii</name>
    <dbReference type="NCBI Taxonomy" id="1851511"/>
    <lineage>
        <taxon>Eukaryota</taxon>
        <taxon>Fungi</taxon>
        <taxon>Dikarya</taxon>
        <taxon>Basidiomycota</taxon>
        <taxon>Agaricomycotina</taxon>
        <taxon>Tremellomycetes</taxon>
        <taxon>Filobasidiales</taxon>
        <taxon>Filobasidiaceae</taxon>
        <taxon>Naganishia</taxon>
    </lineage>
</organism>
<proteinExistence type="predicted"/>
<sequence>MHSGERLDSHKRREYTRVVLAFANSIIPLLERQSNQVDPALKGPIARIVQYYRGLLAHHLHWQKGMKVSLRIMNCLFPDAAEADLEAFEEITKSLVETAATGEEFVVKSSEAPALRERVESLAEAFNQEEGSDDQYIVLELKSKDEPKRKGSIHAEKPDVSTGTLGTEAGSESDLSLGRRGPFSTSIGDFISKLEVASTDVTIGFTQASVLLEDLTKMRHALEARVMRVKAAAATAEHKAATSAAYRQEYKRLKGKGASFQNSQQTPTPSSLSSYNGPSINAEIDSRAPGLSSKSPTPEGFESHLFDEQMEALEDFGN</sequence>
<comment type="caution">
    <text evidence="1">The sequence shown here is derived from an EMBL/GenBank/DDBJ whole genome shotgun (WGS) entry which is preliminary data.</text>
</comment>
<keyword evidence="2" id="KW-1185">Reference proteome</keyword>
<reference evidence="1" key="1">
    <citation type="submission" date="2023-04" db="EMBL/GenBank/DDBJ databases">
        <title>Draft Genome sequencing of Naganishia species isolated from polar environments using Oxford Nanopore Technology.</title>
        <authorList>
            <person name="Leo P."/>
            <person name="Venkateswaran K."/>
        </authorList>
    </citation>
    <scope>NUCLEOTIDE SEQUENCE</scope>
    <source>
        <strain evidence="1">DBVPG 5303</strain>
    </source>
</reference>
<name>A0ACC2WXB3_9TREE</name>
<dbReference type="Proteomes" id="UP001234202">
    <property type="component" value="Unassembled WGS sequence"/>
</dbReference>
<accession>A0ACC2WXB3</accession>
<protein>
    <submittedName>
        <fullName evidence="1">Uncharacterized protein</fullName>
    </submittedName>
</protein>
<dbReference type="EMBL" id="JASBWV010000047">
    <property type="protein sequence ID" value="KAJ9115172.1"/>
    <property type="molecule type" value="Genomic_DNA"/>
</dbReference>
<evidence type="ECO:0000313" key="1">
    <source>
        <dbReference type="EMBL" id="KAJ9115172.1"/>
    </source>
</evidence>
<gene>
    <name evidence="1" type="ORF">QFC24_007045</name>
</gene>